<accession>A0A6A6XL48</accession>
<gene>
    <name evidence="2" type="ORF">K505DRAFT_145842</name>
</gene>
<reference evidence="2" key="1">
    <citation type="journal article" date="2020" name="Stud. Mycol.">
        <title>101 Dothideomycetes genomes: a test case for predicting lifestyles and emergence of pathogens.</title>
        <authorList>
            <person name="Haridas S."/>
            <person name="Albert R."/>
            <person name="Binder M."/>
            <person name="Bloem J."/>
            <person name="Labutti K."/>
            <person name="Salamov A."/>
            <person name="Andreopoulos B."/>
            <person name="Baker S."/>
            <person name="Barry K."/>
            <person name="Bills G."/>
            <person name="Bluhm B."/>
            <person name="Cannon C."/>
            <person name="Castanera R."/>
            <person name="Culley D."/>
            <person name="Daum C."/>
            <person name="Ezra D."/>
            <person name="Gonzalez J."/>
            <person name="Henrissat B."/>
            <person name="Kuo A."/>
            <person name="Liang C."/>
            <person name="Lipzen A."/>
            <person name="Lutzoni F."/>
            <person name="Magnuson J."/>
            <person name="Mondo S."/>
            <person name="Nolan M."/>
            <person name="Ohm R."/>
            <person name="Pangilinan J."/>
            <person name="Park H.-J."/>
            <person name="Ramirez L."/>
            <person name="Alfaro M."/>
            <person name="Sun H."/>
            <person name="Tritt A."/>
            <person name="Yoshinaga Y."/>
            <person name="Zwiers L.-H."/>
            <person name="Turgeon B."/>
            <person name="Goodwin S."/>
            <person name="Spatafora J."/>
            <person name="Crous P."/>
            <person name="Grigoriev I."/>
        </authorList>
    </citation>
    <scope>NUCLEOTIDE SEQUENCE</scope>
    <source>
        <strain evidence="2">CBS 109.77</strain>
    </source>
</reference>
<proteinExistence type="predicted"/>
<evidence type="ECO:0000313" key="3">
    <source>
        <dbReference type="Proteomes" id="UP000799757"/>
    </source>
</evidence>
<evidence type="ECO:0000256" key="1">
    <source>
        <dbReference type="SAM" id="Phobius"/>
    </source>
</evidence>
<dbReference type="AlphaFoldDB" id="A0A6A6XL48"/>
<sequence>MRVGCLSIYTHLCRGGLCAYDIGDEGFDILTLIEDGQAHLFIYTCMHVYTCVIVTMLYTRKDWPYMLYSASHFPITLCFASQVSDHDHFCPCLSLCRLCTAGLTCVSSLLYVRSRWISAN</sequence>
<keyword evidence="1" id="KW-0812">Transmembrane</keyword>
<dbReference type="Proteomes" id="UP000799757">
    <property type="component" value="Unassembled WGS sequence"/>
</dbReference>
<evidence type="ECO:0000313" key="2">
    <source>
        <dbReference type="EMBL" id="KAF2797276.1"/>
    </source>
</evidence>
<keyword evidence="1" id="KW-1133">Transmembrane helix</keyword>
<protein>
    <submittedName>
        <fullName evidence="2">Uncharacterized protein</fullName>
    </submittedName>
</protein>
<organism evidence="2 3">
    <name type="scientific">Melanomma pulvis-pyrius CBS 109.77</name>
    <dbReference type="NCBI Taxonomy" id="1314802"/>
    <lineage>
        <taxon>Eukaryota</taxon>
        <taxon>Fungi</taxon>
        <taxon>Dikarya</taxon>
        <taxon>Ascomycota</taxon>
        <taxon>Pezizomycotina</taxon>
        <taxon>Dothideomycetes</taxon>
        <taxon>Pleosporomycetidae</taxon>
        <taxon>Pleosporales</taxon>
        <taxon>Melanommataceae</taxon>
        <taxon>Melanomma</taxon>
    </lineage>
</organism>
<name>A0A6A6XL48_9PLEO</name>
<dbReference type="EMBL" id="MU001810">
    <property type="protein sequence ID" value="KAF2797276.1"/>
    <property type="molecule type" value="Genomic_DNA"/>
</dbReference>
<keyword evidence="1" id="KW-0472">Membrane</keyword>
<keyword evidence="3" id="KW-1185">Reference proteome</keyword>
<feature type="transmembrane region" description="Helical" evidence="1">
    <location>
        <begin position="40"/>
        <end position="59"/>
    </location>
</feature>